<name>A0AAN8DRY1_CHAGU</name>
<dbReference type="EMBL" id="JAURVH010001518">
    <property type="protein sequence ID" value="KAK5927527.1"/>
    <property type="molecule type" value="Genomic_DNA"/>
</dbReference>
<accession>A0AAN8DRY1</accession>
<evidence type="ECO:0000313" key="1">
    <source>
        <dbReference type="EMBL" id="KAK5927527.1"/>
    </source>
</evidence>
<evidence type="ECO:0000313" key="2">
    <source>
        <dbReference type="Proteomes" id="UP001331515"/>
    </source>
</evidence>
<reference evidence="1 2" key="1">
    <citation type="journal article" date="2023" name="Mol. Biol. Evol.">
        <title>Genomics of Secondarily Temperate Adaptation in the Only Non-Antarctic Icefish.</title>
        <authorList>
            <person name="Rivera-Colon A.G."/>
            <person name="Rayamajhi N."/>
            <person name="Minhas B.F."/>
            <person name="Madrigal G."/>
            <person name="Bilyk K.T."/>
            <person name="Yoon V."/>
            <person name="Hune M."/>
            <person name="Gregory S."/>
            <person name="Cheng C.H.C."/>
            <person name="Catchen J.M."/>
        </authorList>
    </citation>
    <scope>NUCLEOTIDE SEQUENCE [LARGE SCALE GENOMIC DNA]</scope>
    <source>
        <tissue evidence="1">White muscle</tissue>
    </source>
</reference>
<protein>
    <submittedName>
        <fullName evidence="1">Uncharacterized protein</fullName>
    </submittedName>
</protein>
<gene>
    <name evidence="1" type="ORF">CgunFtcFv8_012675</name>
</gene>
<organism evidence="1 2">
    <name type="scientific">Champsocephalus gunnari</name>
    <name type="common">Mackerel icefish</name>
    <dbReference type="NCBI Taxonomy" id="52237"/>
    <lineage>
        <taxon>Eukaryota</taxon>
        <taxon>Metazoa</taxon>
        <taxon>Chordata</taxon>
        <taxon>Craniata</taxon>
        <taxon>Vertebrata</taxon>
        <taxon>Euteleostomi</taxon>
        <taxon>Actinopterygii</taxon>
        <taxon>Neopterygii</taxon>
        <taxon>Teleostei</taxon>
        <taxon>Neoteleostei</taxon>
        <taxon>Acanthomorphata</taxon>
        <taxon>Eupercaria</taxon>
        <taxon>Perciformes</taxon>
        <taxon>Notothenioidei</taxon>
        <taxon>Channichthyidae</taxon>
        <taxon>Champsocephalus</taxon>
    </lineage>
</organism>
<proteinExistence type="predicted"/>
<keyword evidence="2" id="KW-1185">Reference proteome</keyword>
<sequence length="73" mass="7839">MCSCIGVHRMCLPPKGRALQTVLWGAAQCKPSQQSHGIEGKGSGGSEDVLNLPAPGHYCNTTNMKQPSFITRR</sequence>
<dbReference type="AlphaFoldDB" id="A0AAN8DRY1"/>
<comment type="caution">
    <text evidence="1">The sequence shown here is derived from an EMBL/GenBank/DDBJ whole genome shotgun (WGS) entry which is preliminary data.</text>
</comment>
<dbReference type="Proteomes" id="UP001331515">
    <property type="component" value="Unassembled WGS sequence"/>
</dbReference>